<accession>A0ABV1GH06</accession>
<organism evidence="8 9">
    <name type="scientific">Ruthenibacterium intestinale</name>
    <dbReference type="NCBI Taxonomy" id="3133163"/>
    <lineage>
        <taxon>Bacteria</taxon>
        <taxon>Bacillati</taxon>
        <taxon>Bacillota</taxon>
        <taxon>Clostridia</taxon>
        <taxon>Eubacteriales</taxon>
        <taxon>Oscillospiraceae</taxon>
        <taxon>Ruthenibacterium</taxon>
    </lineage>
</organism>
<sequence length="138" mass="15483">MKKILHFFLDKSLLPFLIIGGTNTIITQVGEQLLLGPLGYWGASALMYFLCSIASFILNRKYSFHSTAPLLQSAIRFTVLVSACYVLSHGLSQWIIPWGLELVFGTAPSWAERLTLLGAQVIFTLLNYVGQRLWAFKE</sequence>
<name>A0ABV1GH06_9FIRM</name>
<evidence type="ECO:0000256" key="5">
    <source>
        <dbReference type="ARBA" id="ARBA00023136"/>
    </source>
</evidence>
<dbReference type="RefSeq" id="WP_349216552.1">
    <property type="nucleotide sequence ID" value="NZ_JBBMFA010000101.1"/>
</dbReference>
<dbReference type="PANTHER" id="PTHR38459">
    <property type="entry name" value="PROPHAGE BACTOPRENOL-LINKED GLUCOSE TRANSLOCASE HOMOLOG"/>
    <property type="match status" value="1"/>
</dbReference>
<keyword evidence="9" id="KW-1185">Reference proteome</keyword>
<protein>
    <submittedName>
        <fullName evidence="8">GtrA family protein</fullName>
    </submittedName>
</protein>
<evidence type="ECO:0000256" key="4">
    <source>
        <dbReference type="ARBA" id="ARBA00022989"/>
    </source>
</evidence>
<dbReference type="PANTHER" id="PTHR38459:SF1">
    <property type="entry name" value="PROPHAGE BACTOPRENOL-LINKED GLUCOSE TRANSLOCASE HOMOLOG"/>
    <property type="match status" value="1"/>
</dbReference>
<evidence type="ECO:0000256" key="6">
    <source>
        <dbReference type="SAM" id="Phobius"/>
    </source>
</evidence>
<evidence type="ECO:0000256" key="3">
    <source>
        <dbReference type="ARBA" id="ARBA00022692"/>
    </source>
</evidence>
<feature type="transmembrane region" description="Helical" evidence="6">
    <location>
        <begin position="110"/>
        <end position="129"/>
    </location>
</feature>
<reference evidence="8 9" key="1">
    <citation type="submission" date="2024-03" db="EMBL/GenBank/DDBJ databases">
        <title>Human intestinal bacterial collection.</title>
        <authorList>
            <person name="Pauvert C."/>
            <person name="Hitch T.C.A."/>
            <person name="Clavel T."/>
        </authorList>
    </citation>
    <scope>NUCLEOTIDE SEQUENCE [LARGE SCALE GENOMIC DNA]</scope>
    <source>
        <strain evidence="8 9">CLA-JM-H11</strain>
    </source>
</reference>
<feature type="transmembrane region" description="Helical" evidence="6">
    <location>
        <begin position="7"/>
        <end position="26"/>
    </location>
</feature>
<keyword evidence="4 6" id="KW-1133">Transmembrane helix</keyword>
<keyword evidence="5 6" id="KW-0472">Membrane</keyword>
<comment type="caution">
    <text evidence="8">The sequence shown here is derived from an EMBL/GenBank/DDBJ whole genome shotgun (WGS) entry which is preliminary data.</text>
</comment>
<dbReference type="Proteomes" id="UP001477672">
    <property type="component" value="Unassembled WGS sequence"/>
</dbReference>
<keyword evidence="3 6" id="KW-0812">Transmembrane</keyword>
<gene>
    <name evidence="8" type="ORF">WMO24_11305</name>
</gene>
<feature type="domain" description="GtrA/DPMS transmembrane" evidence="7">
    <location>
        <begin position="16"/>
        <end position="136"/>
    </location>
</feature>
<dbReference type="Pfam" id="PF04138">
    <property type="entry name" value="GtrA_DPMS_TM"/>
    <property type="match status" value="1"/>
</dbReference>
<dbReference type="EMBL" id="JBBMFA010000101">
    <property type="protein sequence ID" value="MEQ2521011.1"/>
    <property type="molecule type" value="Genomic_DNA"/>
</dbReference>
<feature type="transmembrane region" description="Helical" evidence="6">
    <location>
        <begin position="70"/>
        <end position="90"/>
    </location>
</feature>
<evidence type="ECO:0000313" key="9">
    <source>
        <dbReference type="Proteomes" id="UP001477672"/>
    </source>
</evidence>
<dbReference type="InterPro" id="IPR007267">
    <property type="entry name" value="GtrA_DPMS_TM"/>
</dbReference>
<evidence type="ECO:0000256" key="1">
    <source>
        <dbReference type="ARBA" id="ARBA00004141"/>
    </source>
</evidence>
<dbReference type="InterPro" id="IPR051401">
    <property type="entry name" value="GtrA_CellWall_Glycosyl"/>
</dbReference>
<feature type="transmembrane region" description="Helical" evidence="6">
    <location>
        <begin position="38"/>
        <end position="58"/>
    </location>
</feature>
<evidence type="ECO:0000313" key="8">
    <source>
        <dbReference type="EMBL" id="MEQ2521011.1"/>
    </source>
</evidence>
<evidence type="ECO:0000256" key="2">
    <source>
        <dbReference type="ARBA" id="ARBA00009399"/>
    </source>
</evidence>
<comment type="similarity">
    <text evidence="2">Belongs to the GtrA family.</text>
</comment>
<proteinExistence type="inferred from homology"/>
<evidence type="ECO:0000259" key="7">
    <source>
        <dbReference type="Pfam" id="PF04138"/>
    </source>
</evidence>
<comment type="subcellular location">
    <subcellularLocation>
        <location evidence="1">Membrane</location>
        <topology evidence="1">Multi-pass membrane protein</topology>
    </subcellularLocation>
</comment>